<dbReference type="InterPro" id="IPR039968">
    <property type="entry name" value="BcerS-like"/>
</dbReference>
<accession>A0A1G5IXD8</accession>
<reference evidence="1 2" key="1">
    <citation type="submission" date="2016-10" db="EMBL/GenBank/DDBJ databases">
        <authorList>
            <person name="de Groot N.N."/>
        </authorList>
    </citation>
    <scope>NUCLEOTIDE SEQUENCE [LARGE SCALE GENOMIC DNA]</scope>
    <source>
        <strain evidence="1 2">CGMCC 1.7031</strain>
    </source>
</reference>
<dbReference type="PANTHER" id="PTHR41368">
    <property type="entry name" value="PROTEIN YGHO"/>
    <property type="match status" value="1"/>
</dbReference>
<dbReference type="STRING" id="490189.SAMN02927903_02454"/>
<dbReference type="SUPFAM" id="SSF55729">
    <property type="entry name" value="Acyl-CoA N-acyltransferases (Nat)"/>
    <property type="match status" value="1"/>
</dbReference>
<gene>
    <name evidence="1" type="ORF">SAMN02927903_02454</name>
</gene>
<protein>
    <submittedName>
        <fullName evidence="1">Uncharacterized protein</fullName>
    </submittedName>
</protein>
<dbReference type="Proteomes" id="UP000199354">
    <property type="component" value="Unassembled WGS sequence"/>
</dbReference>
<evidence type="ECO:0000313" key="2">
    <source>
        <dbReference type="Proteomes" id="UP000199354"/>
    </source>
</evidence>
<dbReference type="RefSeq" id="WP_091144268.1">
    <property type="nucleotide sequence ID" value="NZ_FMVF01000011.1"/>
</dbReference>
<dbReference type="CDD" id="cd04301">
    <property type="entry name" value="NAT_SF"/>
    <property type="match status" value="1"/>
</dbReference>
<organism evidence="1 2">
    <name type="scientific">Flavobacterium caeni</name>
    <dbReference type="NCBI Taxonomy" id="490189"/>
    <lineage>
        <taxon>Bacteria</taxon>
        <taxon>Pseudomonadati</taxon>
        <taxon>Bacteroidota</taxon>
        <taxon>Flavobacteriia</taxon>
        <taxon>Flavobacteriales</taxon>
        <taxon>Flavobacteriaceae</taxon>
        <taxon>Flavobacterium</taxon>
    </lineage>
</organism>
<proteinExistence type="predicted"/>
<dbReference type="AlphaFoldDB" id="A0A1G5IXD8"/>
<keyword evidence="2" id="KW-1185">Reference proteome</keyword>
<evidence type="ECO:0000313" key="1">
    <source>
        <dbReference type="EMBL" id="SCY80742.1"/>
    </source>
</evidence>
<dbReference type="OrthoDB" id="9806005at2"/>
<sequence length="373" mass="42929">MITIKQALSKSDMKAFVKFPFELYKDNPNWIPPLIADELETFDATKNPAFENAEASFYLAYRDGKIVGRTAVIINWAEVNQLGKRKVRFGWFDVIDDIKVTEALLEKAFELARKHNLDNVEGPMGFSNLDKTGALTMGYDEIGTMITWYNYAYYITHFEQLGFVMEKEWVESVFPLPTAEMMAPIQKADAMVRKRYGLKSIGFTRSQDVMPYVDDLFRIFNDVYAKLSSFVAVSDAQIAYFKKKYIGLINPEFIKFVADENDHIVGFCVCMPSMSNALKKANGKLFPFGFLHLLKAKKHSDEVLFYLIGILPEYQNKGVTAVIMTAFYESFKANGIKTCIRTPELEENHSIHNLWKNFNPVVHKRRSTYIKYL</sequence>
<name>A0A1G5IXD8_9FLAO</name>
<dbReference type="Gene3D" id="3.40.630.30">
    <property type="match status" value="1"/>
</dbReference>
<dbReference type="InterPro" id="IPR016181">
    <property type="entry name" value="Acyl_CoA_acyltransferase"/>
</dbReference>
<dbReference type="EMBL" id="FMVF01000011">
    <property type="protein sequence ID" value="SCY80742.1"/>
    <property type="molecule type" value="Genomic_DNA"/>
</dbReference>
<dbReference type="PANTHER" id="PTHR41368:SF1">
    <property type="entry name" value="PROTEIN YGHO"/>
    <property type="match status" value="1"/>
</dbReference>